<proteinExistence type="predicted"/>
<accession>A0A917N9Z8</accession>
<reference evidence="1" key="5">
    <citation type="submission" date="2023-12" db="EMBL/GenBank/DDBJ databases">
        <authorList>
            <person name="Sun Q."/>
            <person name="Inoue M."/>
        </authorList>
    </citation>
    <scope>NUCLEOTIDE SEQUENCE</scope>
    <source>
        <strain evidence="1">JCM 10664</strain>
    </source>
</reference>
<evidence type="ECO:0000313" key="1">
    <source>
        <dbReference type="EMBL" id="GAA0532415.1"/>
    </source>
</evidence>
<evidence type="ECO:0000313" key="3">
    <source>
        <dbReference type="Proteomes" id="UP000597989"/>
    </source>
</evidence>
<protein>
    <submittedName>
        <fullName evidence="2">Uncharacterized protein</fullName>
    </submittedName>
</protein>
<dbReference type="Proteomes" id="UP001500220">
    <property type="component" value="Unassembled WGS sequence"/>
</dbReference>
<organism evidence="2 3">
    <name type="scientific">Saccharopolyspora thermophila</name>
    <dbReference type="NCBI Taxonomy" id="89367"/>
    <lineage>
        <taxon>Bacteria</taxon>
        <taxon>Bacillati</taxon>
        <taxon>Actinomycetota</taxon>
        <taxon>Actinomycetes</taxon>
        <taxon>Pseudonocardiales</taxon>
        <taxon>Pseudonocardiaceae</taxon>
        <taxon>Saccharopolyspora</taxon>
    </lineage>
</organism>
<evidence type="ECO:0000313" key="4">
    <source>
        <dbReference type="Proteomes" id="UP001500220"/>
    </source>
</evidence>
<keyword evidence="4" id="KW-1185">Reference proteome</keyword>
<sequence>MPCGVLRTSQGWQLRNEGAAVAWSTAVSTWSAVRLPTRTLRASTTRSSLVLARPAFTLQIAGVVGKVPNVTNPWSAVTS</sequence>
<evidence type="ECO:0000313" key="2">
    <source>
        <dbReference type="EMBL" id="GGI80350.1"/>
    </source>
</evidence>
<dbReference type="EMBL" id="BAAAHC010000015">
    <property type="protein sequence ID" value="GAA0532415.1"/>
    <property type="molecule type" value="Genomic_DNA"/>
</dbReference>
<reference evidence="4" key="3">
    <citation type="journal article" date="2019" name="Int. J. Syst. Evol. Microbiol.">
        <title>The Global Catalogue of Microorganisms (GCM) 10K type strain sequencing project: providing services to taxonomists for standard genome sequencing and annotation.</title>
        <authorList>
            <consortium name="The Broad Institute Genomics Platform"/>
            <consortium name="The Broad Institute Genome Sequencing Center for Infectious Disease"/>
            <person name="Wu L."/>
            <person name="Ma J."/>
        </authorList>
    </citation>
    <scope>NUCLEOTIDE SEQUENCE [LARGE SCALE GENOMIC DNA]</scope>
    <source>
        <strain evidence="4">JCM 10664</strain>
    </source>
</reference>
<reference evidence="2 3" key="2">
    <citation type="journal article" date="2014" name="Int. J. Syst. Evol. Microbiol.">
        <title>Complete genome sequence of Corynebacterium casei LMG S-19264T (=DSM 44701T), isolated from a smear-ripened cheese.</title>
        <authorList>
            <consortium name="US DOE Joint Genome Institute (JGI-PGF)"/>
            <person name="Walter F."/>
            <person name="Albersmeier A."/>
            <person name="Kalinowski J."/>
            <person name="Ruckert C."/>
        </authorList>
    </citation>
    <scope>NUCLEOTIDE SEQUENCE [LARGE SCALE GENOMIC DNA]</scope>
    <source>
        <strain evidence="2 3">CGMCC 4.7206</strain>
    </source>
</reference>
<dbReference type="AlphaFoldDB" id="A0A917N9Z8"/>
<dbReference type="EMBL" id="BMMT01000004">
    <property type="protein sequence ID" value="GGI80350.1"/>
    <property type="molecule type" value="Genomic_DNA"/>
</dbReference>
<comment type="caution">
    <text evidence="2">The sequence shown here is derived from an EMBL/GenBank/DDBJ whole genome shotgun (WGS) entry which is preliminary data.</text>
</comment>
<reference evidence="1" key="1">
    <citation type="journal article" date="2014" name="Int. J. Syst. Evol. Microbiol.">
        <title>Complete genome of a new Firmicutes species belonging to the dominant human colonic microbiota ('Ruminococcus bicirculans') reveals two chromosomes and a selective capacity to utilize plant glucans.</title>
        <authorList>
            <consortium name="NISC Comparative Sequencing Program"/>
            <person name="Wegmann U."/>
            <person name="Louis P."/>
            <person name="Goesmann A."/>
            <person name="Henrissat B."/>
            <person name="Duncan S.H."/>
            <person name="Flint H.J."/>
        </authorList>
    </citation>
    <scope>NUCLEOTIDE SEQUENCE</scope>
    <source>
        <strain evidence="1">JCM 10664</strain>
    </source>
</reference>
<reference evidence="2" key="4">
    <citation type="submission" date="2020-09" db="EMBL/GenBank/DDBJ databases">
        <authorList>
            <person name="Sun Q."/>
            <person name="Zhou Y."/>
        </authorList>
    </citation>
    <scope>NUCLEOTIDE SEQUENCE</scope>
    <source>
        <strain evidence="2">CGMCC 4.7206</strain>
    </source>
</reference>
<dbReference type="Proteomes" id="UP000597989">
    <property type="component" value="Unassembled WGS sequence"/>
</dbReference>
<gene>
    <name evidence="1" type="ORF">GCM10009545_38620</name>
    <name evidence="2" type="ORF">GCM10011581_17000</name>
</gene>
<name>A0A917N9Z8_9PSEU</name>